<name>A0A1R2BR69_9CILI</name>
<sequence length="330" mass="38586">MNSTDEISKILQFARQNIPIAAPGDYSKVCERLFAFVKRCPDDYNESIVKLADLASDKFMWNLAFMELIRSSWISLELSELVRVMGFMRIFARVNIKMAVSCQEIKKWNELIKQVIIRSMEKGIGLVYYLADVYVEEIKDYEFEVLTGLLEPFVEMIKNVQVTQLIDMIYSRIFLRMKDLNNPEISTWIFNIAISQNDMHSSAREKLYDLYNLLKGEEVPERECFMIVKEKNENYKYTPVALQKVLKQFYKKRTPKKTKRVLFPKAEDIENNADSIGSPSINIFSPSPQKKVVKNEETPKPIRIKKKKIIIQHKPITRNSKKETSESLDL</sequence>
<proteinExistence type="predicted"/>
<protein>
    <submittedName>
        <fullName evidence="1">Uncharacterized protein</fullName>
    </submittedName>
</protein>
<evidence type="ECO:0000313" key="2">
    <source>
        <dbReference type="Proteomes" id="UP000187209"/>
    </source>
</evidence>
<organism evidence="1 2">
    <name type="scientific">Stentor coeruleus</name>
    <dbReference type="NCBI Taxonomy" id="5963"/>
    <lineage>
        <taxon>Eukaryota</taxon>
        <taxon>Sar</taxon>
        <taxon>Alveolata</taxon>
        <taxon>Ciliophora</taxon>
        <taxon>Postciliodesmatophora</taxon>
        <taxon>Heterotrichea</taxon>
        <taxon>Heterotrichida</taxon>
        <taxon>Stentoridae</taxon>
        <taxon>Stentor</taxon>
    </lineage>
</organism>
<evidence type="ECO:0000313" key="1">
    <source>
        <dbReference type="EMBL" id="OMJ79244.1"/>
    </source>
</evidence>
<dbReference type="Proteomes" id="UP000187209">
    <property type="component" value="Unassembled WGS sequence"/>
</dbReference>
<keyword evidence="2" id="KW-1185">Reference proteome</keyword>
<dbReference type="EMBL" id="MPUH01000481">
    <property type="protein sequence ID" value="OMJ79244.1"/>
    <property type="molecule type" value="Genomic_DNA"/>
</dbReference>
<dbReference type="GO" id="GO:0005634">
    <property type="term" value="C:nucleus"/>
    <property type="evidence" value="ECO:0007669"/>
    <property type="project" value="UniProtKB-SubCell"/>
</dbReference>
<dbReference type="GO" id="GO:0030688">
    <property type="term" value="C:preribosome, small subunit precursor"/>
    <property type="evidence" value="ECO:0007669"/>
    <property type="project" value="InterPro"/>
</dbReference>
<dbReference type="AlphaFoldDB" id="A0A1R2BR69"/>
<gene>
    <name evidence="1" type="ORF">SteCoe_20797</name>
</gene>
<dbReference type="GO" id="GO:0006364">
    <property type="term" value="P:rRNA processing"/>
    <property type="evidence" value="ECO:0007669"/>
    <property type="project" value="InterPro"/>
</dbReference>
<reference evidence="1 2" key="1">
    <citation type="submission" date="2016-11" db="EMBL/GenBank/DDBJ databases">
        <title>The macronuclear genome of Stentor coeruleus: a giant cell with tiny introns.</title>
        <authorList>
            <person name="Slabodnick M."/>
            <person name="Ruby J.G."/>
            <person name="Reiff S.B."/>
            <person name="Swart E.C."/>
            <person name="Gosai S."/>
            <person name="Prabakaran S."/>
            <person name="Witkowska E."/>
            <person name="Larue G.E."/>
            <person name="Fisher S."/>
            <person name="Freeman R.M."/>
            <person name="Gunawardena J."/>
            <person name="Chu W."/>
            <person name="Stover N.A."/>
            <person name="Gregory B.D."/>
            <person name="Nowacki M."/>
            <person name="Derisi J."/>
            <person name="Roy S.W."/>
            <person name="Marshall W.F."/>
            <person name="Sood P."/>
        </authorList>
    </citation>
    <scope>NUCLEOTIDE SEQUENCE [LARGE SCALE GENOMIC DNA]</scope>
    <source>
        <strain evidence="1">WM001</strain>
    </source>
</reference>
<comment type="caution">
    <text evidence="1">The sequence shown here is derived from an EMBL/GenBank/DDBJ whole genome shotgun (WGS) entry which is preliminary data.</text>
</comment>
<accession>A0A1R2BR69</accession>